<dbReference type="KEGG" id="lal:AT746_03530"/>
<protein>
    <recommendedName>
        <fullName evidence="1">DUF4382 domain-containing protein</fullName>
    </recommendedName>
</protein>
<dbReference type="InterPro" id="IPR025491">
    <property type="entry name" value="DUF4382"/>
</dbReference>
<evidence type="ECO:0000313" key="3">
    <source>
        <dbReference type="Proteomes" id="UP000068447"/>
    </source>
</evidence>
<accession>A0A0U2RJK9</accession>
<evidence type="ECO:0000259" key="1">
    <source>
        <dbReference type="Pfam" id="PF14321"/>
    </source>
</evidence>
<keyword evidence="3" id="KW-1185">Reference proteome</keyword>
<organism evidence="2 3">
    <name type="scientific">Lacimicrobium alkaliphilum</name>
    <dbReference type="NCBI Taxonomy" id="1526571"/>
    <lineage>
        <taxon>Bacteria</taxon>
        <taxon>Pseudomonadati</taxon>
        <taxon>Pseudomonadota</taxon>
        <taxon>Gammaproteobacteria</taxon>
        <taxon>Alteromonadales</taxon>
        <taxon>Alteromonadaceae</taxon>
        <taxon>Lacimicrobium</taxon>
    </lineage>
</organism>
<sequence length="315" mass="34162">MKLQNHLLAISVIPLLFACGGSDSGESPSGNEPQPTSTGFSLAVSDAPIDSAVAVVVYFDQIELIGNGETVSFDVTDENGDPRQIDLLSLQGENFATLVEDEEIPLGEYGQLRVVVTQDSYIEMEQGTFELRVPSNELKLDGFIAEANVTAAYTLEFDLRKSLVDPVGQAHIFLKPRGVRLVANQNVGTIEGVVDESLIMDASCADKVDPDKGNAVYLYQEADLEMAVLGDDTDEPANENEISPYTIAEVEFDEQNAEYRYQAAFVAQGDYTLAFTCQAALDQPETDENAEDGFVFLSSKSATVEAEQTAEVDFP</sequence>
<dbReference type="Pfam" id="PF14321">
    <property type="entry name" value="DUF4382"/>
    <property type="match status" value="1"/>
</dbReference>
<dbReference type="STRING" id="1526571.AT746_03530"/>
<dbReference type="EMBL" id="CP013650">
    <property type="protein sequence ID" value="ALS97434.1"/>
    <property type="molecule type" value="Genomic_DNA"/>
</dbReference>
<dbReference type="PROSITE" id="PS51257">
    <property type="entry name" value="PROKAR_LIPOPROTEIN"/>
    <property type="match status" value="1"/>
</dbReference>
<proteinExistence type="predicted"/>
<dbReference type="Proteomes" id="UP000068447">
    <property type="component" value="Chromosome"/>
</dbReference>
<dbReference type="AlphaFoldDB" id="A0A0U2RJK9"/>
<dbReference type="RefSeq" id="WP_062476515.1">
    <property type="nucleotide sequence ID" value="NZ_CP013650.1"/>
</dbReference>
<feature type="domain" description="DUF4382" evidence="1">
    <location>
        <begin position="40"/>
        <end position="176"/>
    </location>
</feature>
<reference evidence="2 3" key="1">
    <citation type="submission" date="2015-12" db="EMBL/GenBank/DDBJ databases">
        <title>Complete genome of Lacimicrobium alkaliphilum KCTC 32984.</title>
        <authorList>
            <person name="Kim S.-G."/>
            <person name="Lee Y.-J."/>
        </authorList>
    </citation>
    <scope>NUCLEOTIDE SEQUENCE [LARGE SCALE GENOMIC DNA]</scope>
    <source>
        <strain evidence="2 3">YelD216</strain>
    </source>
</reference>
<gene>
    <name evidence="2" type="ORF">AT746_03530</name>
</gene>
<name>A0A0U2RJK9_9ALTE</name>
<evidence type="ECO:0000313" key="2">
    <source>
        <dbReference type="EMBL" id="ALS97434.1"/>
    </source>
</evidence>